<evidence type="ECO:0000313" key="2">
    <source>
        <dbReference type="EMBL" id="KAL3770979.1"/>
    </source>
</evidence>
<accession>A0ABD3N4G6</accession>
<feature type="compositionally biased region" description="Low complexity" evidence="1">
    <location>
        <begin position="101"/>
        <end position="119"/>
    </location>
</feature>
<reference evidence="2 3" key="1">
    <citation type="submission" date="2024-10" db="EMBL/GenBank/DDBJ databases">
        <title>Updated reference genomes for cyclostephanoid diatoms.</title>
        <authorList>
            <person name="Roberts W.R."/>
            <person name="Alverson A.J."/>
        </authorList>
    </citation>
    <scope>NUCLEOTIDE SEQUENCE [LARGE SCALE GENOMIC DNA]</scope>
    <source>
        <strain evidence="2 3">AJA276-08</strain>
    </source>
</reference>
<comment type="caution">
    <text evidence="2">The sequence shown here is derived from an EMBL/GenBank/DDBJ whole genome shotgun (WGS) entry which is preliminary data.</text>
</comment>
<dbReference type="EMBL" id="JALLAZ020001616">
    <property type="protein sequence ID" value="KAL3770979.1"/>
    <property type="molecule type" value="Genomic_DNA"/>
</dbReference>
<evidence type="ECO:0000313" key="3">
    <source>
        <dbReference type="Proteomes" id="UP001530315"/>
    </source>
</evidence>
<evidence type="ECO:0000256" key="1">
    <source>
        <dbReference type="SAM" id="MobiDB-lite"/>
    </source>
</evidence>
<feature type="region of interest" description="Disordered" evidence="1">
    <location>
        <begin position="1"/>
        <end position="49"/>
    </location>
</feature>
<protein>
    <submittedName>
        <fullName evidence="2">Uncharacterized protein</fullName>
    </submittedName>
</protein>
<dbReference type="AlphaFoldDB" id="A0ABD3N4G6"/>
<dbReference type="Proteomes" id="UP001530315">
    <property type="component" value="Unassembled WGS sequence"/>
</dbReference>
<keyword evidence="3" id="KW-1185">Reference proteome</keyword>
<proteinExistence type="predicted"/>
<gene>
    <name evidence="2" type="ORF">ACHAW5_000381</name>
</gene>
<sequence length="253" mass="26337">MVRTPAGRSEEERSSPTNAPQHAAYSSRRQSSSSAPLGRRRNEPRARLVGKAGTVGIPAAAAAAAAAAPAGAKVDVVVARAAGESAGASIATAQRATEIASRTADARSSSTSSTTLTTTFDRVRRPPDAIPDVLGRAPPPRAGGMTTAEDDDDRAPRPVDANPSVVVVLPPESATSVNASDTVDRTMIRPTLFPPHFVKTEANVVKLLNCAGARGFANENGVPIRRGVANGELLRALLECLAGDESENYFFRF</sequence>
<name>A0ABD3N4G6_9STRA</name>
<organism evidence="2 3">
    <name type="scientific">Stephanodiscus triporus</name>
    <dbReference type="NCBI Taxonomy" id="2934178"/>
    <lineage>
        <taxon>Eukaryota</taxon>
        <taxon>Sar</taxon>
        <taxon>Stramenopiles</taxon>
        <taxon>Ochrophyta</taxon>
        <taxon>Bacillariophyta</taxon>
        <taxon>Coscinodiscophyceae</taxon>
        <taxon>Thalassiosirophycidae</taxon>
        <taxon>Stephanodiscales</taxon>
        <taxon>Stephanodiscaceae</taxon>
        <taxon>Stephanodiscus</taxon>
    </lineage>
</organism>
<feature type="region of interest" description="Disordered" evidence="1">
    <location>
        <begin position="101"/>
        <end position="158"/>
    </location>
</feature>